<dbReference type="GO" id="GO:0046872">
    <property type="term" value="F:metal ion binding"/>
    <property type="evidence" value="ECO:0007669"/>
    <property type="project" value="UniProtKB-KW"/>
</dbReference>
<dbReference type="InterPro" id="IPR004095">
    <property type="entry name" value="TGS"/>
</dbReference>
<dbReference type="CDD" id="cd00771">
    <property type="entry name" value="ThrRS_core"/>
    <property type="match status" value="1"/>
</dbReference>
<keyword evidence="5 13" id="KW-0479">Metal-binding</keyword>
<name>A0A518DWB7_9BACT</name>
<dbReference type="PANTHER" id="PTHR11451:SF44">
    <property type="entry name" value="THREONINE--TRNA LIGASE, CHLOROPLASTIC_MITOCHONDRIAL 2"/>
    <property type="match status" value="1"/>
</dbReference>
<evidence type="ECO:0000256" key="5">
    <source>
        <dbReference type="ARBA" id="ARBA00022723"/>
    </source>
</evidence>
<dbReference type="FunFam" id="3.30.980.10:FF:000005">
    <property type="entry name" value="Threonyl-tRNA synthetase, mitochondrial"/>
    <property type="match status" value="1"/>
</dbReference>
<evidence type="ECO:0000256" key="13">
    <source>
        <dbReference type="HAMAP-Rule" id="MF_00184"/>
    </source>
</evidence>
<dbReference type="FunFam" id="3.40.50.800:FF:000001">
    <property type="entry name" value="Threonine--tRNA ligase"/>
    <property type="match status" value="1"/>
</dbReference>
<dbReference type="GO" id="GO:0005524">
    <property type="term" value="F:ATP binding"/>
    <property type="evidence" value="ECO:0007669"/>
    <property type="project" value="UniProtKB-UniRule"/>
</dbReference>
<feature type="binding site" evidence="13">
    <location>
        <position position="524"/>
    </location>
    <ligand>
        <name>Zn(2+)</name>
        <dbReference type="ChEBI" id="CHEBI:29105"/>
        <note>catalytic</note>
    </ligand>
</feature>
<dbReference type="InterPro" id="IPR012675">
    <property type="entry name" value="Beta-grasp_dom_sf"/>
</dbReference>
<evidence type="ECO:0000256" key="12">
    <source>
        <dbReference type="ARBA" id="ARBA00049515"/>
    </source>
</evidence>
<dbReference type="PANTHER" id="PTHR11451">
    <property type="entry name" value="THREONINE-TRNA LIGASE"/>
    <property type="match status" value="1"/>
</dbReference>
<evidence type="ECO:0000259" key="14">
    <source>
        <dbReference type="PROSITE" id="PS50862"/>
    </source>
</evidence>
<keyword evidence="2 13" id="KW-0963">Cytoplasm</keyword>
<feature type="domain" description="Aminoacyl-transfer RNA synthetases class-II family profile" evidence="14">
    <location>
        <begin position="248"/>
        <end position="547"/>
    </location>
</feature>
<evidence type="ECO:0000259" key="15">
    <source>
        <dbReference type="PROSITE" id="PS51880"/>
    </source>
</evidence>
<dbReference type="InterPro" id="IPR004154">
    <property type="entry name" value="Anticodon-bd"/>
</dbReference>
<dbReference type="Proteomes" id="UP000317648">
    <property type="component" value="Chromosome"/>
</dbReference>
<dbReference type="InterPro" id="IPR002314">
    <property type="entry name" value="aa-tRNA-synt_IIb"/>
</dbReference>
<dbReference type="Gene3D" id="3.30.980.10">
    <property type="entry name" value="Threonyl-trna Synthetase, Chain A, domain 2"/>
    <property type="match status" value="1"/>
</dbReference>
<evidence type="ECO:0000256" key="1">
    <source>
        <dbReference type="ARBA" id="ARBA00008226"/>
    </source>
</evidence>
<keyword evidence="9 13" id="KW-0694">RNA-binding</keyword>
<feature type="domain" description="TGS" evidence="15">
    <location>
        <begin position="2"/>
        <end position="64"/>
    </location>
</feature>
<dbReference type="InterPro" id="IPR012676">
    <property type="entry name" value="TGS-like"/>
</dbReference>
<dbReference type="FunFam" id="3.30.54.20:FF:000002">
    <property type="entry name" value="Threonine--tRNA ligase"/>
    <property type="match status" value="1"/>
</dbReference>
<dbReference type="SMART" id="SM00863">
    <property type="entry name" value="tRNA_SAD"/>
    <property type="match status" value="1"/>
</dbReference>
<dbReference type="Gene3D" id="3.30.930.10">
    <property type="entry name" value="Bira Bifunctional Protein, Domain 2"/>
    <property type="match status" value="1"/>
</dbReference>
<dbReference type="KEGG" id="lcre:Pla8534_39510"/>
<evidence type="ECO:0000256" key="8">
    <source>
        <dbReference type="ARBA" id="ARBA00022840"/>
    </source>
</evidence>
<evidence type="ECO:0000313" key="16">
    <source>
        <dbReference type="EMBL" id="QDU96132.1"/>
    </source>
</evidence>
<dbReference type="Pfam" id="PF03129">
    <property type="entry name" value="HGTP_anticodon"/>
    <property type="match status" value="1"/>
</dbReference>
<evidence type="ECO:0000256" key="6">
    <source>
        <dbReference type="ARBA" id="ARBA00022741"/>
    </source>
</evidence>
<keyword evidence="17" id="KW-1185">Reference proteome</keyword>
<dbReference type="HAMAP" id="MF_00184">
    <property type="entry name" value="Thr_tRNA_synth"/>
    <property type="match status" value="1"/>
</dbReference>
<reference evidence="16 17" key="1">
    <citation type="submission" date="2019-02" db="EMBL/GenBank/DDBJ databases">
        <title>Deep-cultivation of Planctomycetes and their phenomic and genomic characterization uncovers novel biology.</title>
        <authorList>
            <person name="Wiegand S."/>
            <person name="Jogler M."/>
            <person name="Boedeker C."/>
            <person name="Pinto D."/>
            <person name="Vollmers J."/>
            <person name="Rivas-Marin E."/>
            <person name="Kohn T."/>
            <person name="Peeters S.H."/>
            <person name="Heuer A."/>
            <person name="Rast P."/>
            <person name="Oberbeckmann S."/>
            <person name="Bunk B."/>
            <person name="Jeske O."/>
            <person name="Meyerdierks A."/>
            <person name="Storesund J.E."/>
            <person name="Kallscheuer N."/>
            <person name="Luecker S."/>
            <person name="Lage O.M."/>
            <person name="Pohl T."/>
            <person name="Merkel B.J."/>
            <person name="Hornburger P."/>
            <person name="Mueller R.-W."/>
            <person name="Bruemmer F."/>
            <person name="Labrenz M."/>
            <person name="Spormann A.M."/>
            <person name="Op den Camp H."/>
            <person name="Overmann J."/>
            <person name="Amann R."/>
            <person name="Jetten M.S.M."/>
            <person name="Mascher T."/>
            <person name="Medema M.H."/>
            <person name="Devos D.P."/>
            <person name="Kaster A.-K."/>
            <person name="Ovreas L."/>
            <person name="Rohde M."/>
            <person name="Galperin M.Y."/>
            <person name="Jogler C."/>
        </authorList>
    </citation>
    <scope>NUCLEOTIDE SEQUENCE [LARGE SCALE GENOMIC DNA]</scope>
    <source>
        <strain evidence="16 17">Pla85_3_4</strain>
    </source>
</reference>
<organism evidence="16 17">
    <name type="scientific">Lignipirellula cremea</name>
    <dbReference type="NCBI Taxonomy" id="2528010"/>
    <lineage>
        <taxon>Bacteria</taxon>
        <taxon>Pseudomonadati</taxon>
        <taxon>Planctomycetota</taxon>
        <taxon>Planctomycetia</taxon>
        <taxon>Pirellulales</taxon>
        <taxon>Pirellulaceae</taxon>
        <taxon>Lignipirellula</taxon>
    </lineage>
</organism>
<dbReference type="InterPro" id="IPR002320">
    <property type="entry name" value="Thr-tRNA-ligase_IIa"/>
</dbReference>
<dbReference type="InterPro" id="IPR033728">
    <property type="entry name" value="ThrRS_core"/>
</dbReference>
<keyword evidence="10 13" id="KW-0648">Protein biosynthesis</keyword>
<dbReference type="Gene3D" id="3.30.54.20">
    <property type="match status" value="1"/>
</dbReference>
<evidence type="ECO:0000256" key="2">
    <source>
        <dbReference type="ARBA" id="ARBA00022490"/>
    </source>
</evidence>
<keyword evidence="6 13" id="KW-0547">Nucleotide-binding</keyword>
<sequence>MDPMLNVTLPDGSVKEFAESVTPADVAATIGPRLAKAALAAEVDGTIVGLDYPLPRSGEVALKLFTDKNPEALGVMRHSCAHIMARAVMRLFEGVQLAFGPTIEGGFYYDFGLEHSLSEDDFPAIEAEMRKIIAEDEPFVRSEAESAEALKICRGLDQKYKVEHIEEGLAEHDTVSFYRQGEFIDLCRGPHIPSAAAIGAFKLLSVAGAYWKGDQSRAQLQRLYATAFFNDKDLEEHLQRIEEAKKRDHRVLGKKLDLFTISPLVGSGLILWQPKGARIRSTLETFVKDELDRRGYEPVYTPNIGRVELYETSGHFPYYSDSQFTPIVMSEDERYLLKPMNCPHHTMIYKAKPRSYRDLPLRLAEFGTVYRYEQSGEISGMTRVRGFTQDDAHIFCTDDQVASEFRACLEMTQFVLDTLGLKDYRVRLGFRDPKSDKYVGNEENWERAQDAIVEVCRSLGITAEAEEGEAAFYGPKADFVVTDCLGREWQLGTVQLDYNLPSKERFDLEYIGADNSRHQPVMIHRAPLGSMERFIGVLIEHFAGAFPLWLAPEQVRVLPVSEKSSDYALSIERTARATGLRATGDYRSEKLGAKIRDAQIDLTPYMFVVGPRDQEAGTVSVRDRIDGDLGAMSVDEAIRRLHDEVKARTVRQSFGGDAGFGDRSAQNQY</sequence>
<dbReference type="PROSITE" id="PS50862">
    <property type="entry name" value="AA_TRNA_LIGASE_II"/>
    <property type="match status" value="1"/>
</dbReference>
<keyword evidence="7 13" id="KW-0862">Zinc</keyword>
<feature type="binding site" evidence="13">
    <location>
        <position position="342"/>
    </location>
    <ligand>
        <name>Zn(2+)</name>
        <dbReference type="ChEBI" id="CHEBI:29105"/>
        <note>catalytic</note>
    </ligand>
</feature>
<dbReference type="NCBIfam" id="TIGR00418">
    <property type="entry name" value="thrS"/>
    <property type="match status" value="1"/>
</dbReference>
<gene>
    <name evidence="13 16" type="primary">thrS</name>
    <name evidence="16" type="ORF">Pla8534_39510</name>
</gene>
<dbReference type="InterPro" id="IPR006195">
    <property type="entry name" value="aa-tRNA-synth_II"/>
</dbReference>
<dbReference type="GO" id="GO:0000049">
    <property type="term" value="F:tRNA binding"/>
    <property type="evidence" value="ECO:0007669"/>
    <property type="project" value="UniProtKB-KW"/>
</dbReference>
<dbReference type="EMBL" id="CP036433">
    <property type="protein sequence ID" value="QDU96132.1"/>
    <property type="molecule type" value="Genomic_DNA"/>
</dbReference>
<dbReference type="InterPro" id="IPR036621">
    <property type="entry name" value="Anticodon-bd_dom_sf"/>
</dbReference>
<dbReference type="CDD" id="cd00860">
    <property type="entry name" value="ThrRS_anticodon"/>
    <property type="match status" value="1"/>
</dbReference>
<dbReference type="AlphaFoldDB" id="A0A518DWB7"/>
<keyword evidence="11 13" id="KW-0030">Aminoacyl-tRNA synthetase</keyword>
<dbReference type="PROSITE" id="PS51880">
    <property type="entry name" value="TGS"/>
    <property type="match status" value="1"/>
</dbReference>
<comment type="cofactor">
    <cofactor evidence="13">
        <name>Zn(2+)</name>
        <dbReference type="ChEBI" id="CHEBI:29105"/>
    </cofactor>
    <text evidence="13">Binds 1 zinc ion per subunit.</text>
</comment>
<dbReference type="Pfam" id="PF00587">
    <property type="entry name" value="tRNA-synt_2b"/>
    <property type="match status" value="1"/>
</dbReference>
<keyword evidence="3 13" id="KW-0820">tRNA-binding</keyword>
<comment type="similarity">
    <text evidence="1 13">Belongs to the class-II aminoacyl-tRNA synthetase family.</text>
</comment>
<dbReference type="SUPFAM" id="SSF55186">
    <property type="entry name" value="ThrRS/AlaRS common domain"/>
    <property type="match status" value="1"/>
</dbReference>
<proteinExistence type="inferred from homology"/>
<comment type="catalytic activity">
    <reaction evidence="12 13">
        <text>tRNA(Thr) + L-threonine + ATP = L-threonyl-tRNA(Thr) + AMP + diphosphate + H(+)</text>
        <dbReference type="Rhea" id="RHEA:24624"/>
        <dbReference type="Rhea" id="RHEA-COMP:9670"/>
        <dbReference type="Rhea" id="RHEA-COMP:9704"/>
        <dbReference type="ChEBI" id="CHEBI:15378"/>
        <dbReference type="ChEBI" id="CHEBI:30616"/>
        <dbReference type="ChEBI" id="CHEBI:33019"/>
        <dbReference type="ChEBI" id="CHEBI:57926"/>
        <dbReference type="ChEBI" id="CHEBI:78442"/>
        <dbReference type="ChEBI" id="CHEBI:78534"/>
        <dbReference type="ChEBI" id="CHEBI:456215"/>
        <dbReference type="EC" id="6.1.1.3"/>
    </reaction>
</comment>
<evidence type="ECO:0000256" key="11">
    <source>
        <dbReference type="ARBA" id="ARBA00023146"/>
    </source>
</evidence>
<evidence type="ECO:0000256" key="7">
    <source>
        <dbReference type="ARBA" id="ARBA00022833"/>
    </source>
</evidence>
<dbReference type="Pfam" id="PF02824">
    <property type="entry name" value="TGS"/>
    <property type="match status" value="1"/>
</dbReference>
<dbReference type="InterPro" id="IPR012947">
    <property type="entry name" value="tRNA_SAD"/>
</dbReference>
<dbReference type="GO" id="GO:0006435">
    <property type="term" value="P:threonyl-tRNA aminoacylation"/>
    <property type="evidence" value="ECO:0007669"/>
    <property type="project" value="UniProtKB-UniRule"/>
</dbReference>
<evidence type="ECO:0000256" key="9">
    <source>
        <dbReference type="ARBA" id="ARBA00022884"/>
    </source>
</evidence>
<accession>A0A518DWB7</accession>
<dbReference type="PRINTS" id="PR01047">
    <property type="entry name" value="TRNASYNTHTHR"/>
</dbReference>
<dbReference type="Pfam" id="PF07973">
    <property type="entry name" value="tRNA_SAD"/>
    <property type="match status" value="1"/>
</dbReference>
<dbReference type="InterPro" id="IPR018163">
    <property type="entry name" value="Thr/Ala-tRNA-synth_IIc_edit"/>
</dbReference>
<evidence type="ECO:0000256" key="4">
    <source>
        <dbReference type="ARBA" id="ARBA00022598"/>
    </source>
</evidence>
<dbReference type="GO" id="GO:0004829">
    <property type="term" value="F:threonine-tRNA ligase activity"/>
    <property type="evidence" value="ECO:0007669"/>
    <property type="project" value="UniProtKB-UniRule"/>
</dbReference>
<dbReference type="EC" id="6.1.1.3" evidence="13"/>
<dbReference type="InterPro" id="IPR047246">
    <property type="entry name" value="ThrRS_anticodon"/>
</dbReference>
<dbReference type="InterPro" id="IPR045864">
    <property type="entry name" value="aa-tRNA-synth_II/BPL/LPL"/>
</dbReference>
<protein>
    <recommendedName>
        <fullName evidence="13">Threonine--tRNA ligase</fullName>
        <ecNumber evidence="13">6.1.1.3</ecNumber>
    </recommendedName>
    <alternativeName>
        <fullName evidence="13">Threonyl-tRNA synthetase</fullName>
        <shortName evidence="13">ThrRS</shortName>
    </alternativeName>
</protein>
<dbReference type="GO" id="GO:0005737">
    <property type="term" value="C:cytoplasm"/>
    <property type="evidence" value="ECO:0007669"/>
    <property type="project" value="UniProtKB-SubCell"/>
</dbReference>
<evidence type="ECO:0000256" key="10">
    <source>
        <dbReference type="ARBA" id="ARBA00022917"/>
    </source>
</evidence>
<dbReference type="SUPFAM" id="SSF52954">
    <property type="entry name" value="Class II aaRS ABD-related"/>
    <property type="match status" value="1"/>
</dbReference>
<keyword evidence="4 13" id="KW-0436">Ligase</keyword>
<dbReference type="Gene3D" id="3.10.20.30">
    <property type="match status" value="1"/>
</dbReference>
<dbReference type="Gene3D" id="3.40.50.800">
    <property type="entry name" value="Anticodon-binding domain"/>
    <property type="match status" value="1"/>
</dbReference>
<feature type="binding site" evidence="13">
    <location>
        <position position="393"/>
    </location>
    <ligand>
        <name>Zn(2+)</name>
        <dbReference type="ChEBI" id="CHEBI:29105"/>
        <note>catalytic</note>
    </ligand>
</feature>
<dbReference type="SUPFAM" id="SSF55681">
    <property type="entry name" value="Class II aaRS and biotin synthetases"/>
    <property type="match status" value="1"/>
</dbReference>
<evidence type="ECO:0000256" key="3">
    <source>
        <dbReference type="ARBA" id="ARBA00022555"/>
    </source>
</evidence>
<dbReference type="CDD" id="cd01667">
    <property type="entry name" value="TGS_ThrRS"/>
    <property type="match status" value="1"/>
</dbReference>
<evidence type="ECO:0000313" key="17">
    <source>
        <dbReference type="Proteomes" id="UP000317648"/>
    </source>
</evidence>
<dbReference type="SUPFAM" id="SSF81271">
    <property type="entry name" value="TGS-like"/>
    <property type="match status" value="1"/>
</dbReference>
<comment type="subunit">
    <text evidence="13">Homodimer.</text>
</comment>
<dbReference type="FunFam" id="3.30.930.10:FF:000002">
    <property type="entry name" value="Threonine--tRNA ligase"/>
    <property type="match status" value="1"/>
</dbReference>
<keyword evidence="8 13" id="KW-0067">ATP-binding</keyword>
<comment type="caution">
    <text evidence="13">Lacks conserved residue(s) required for the propagation of feature annotation.</text>
</comment>
<comment type="subcellular location">
    <subcellularLocation>
        <location evidence="13">Cytoplasm</location>
    </subcellularLocation>
</comment>